<dbReference type="Pfam" id="PF04972">
    <property type="entry name" value="BON"/>
    <property type="match status" value="1"/>
</dbReference>
<accession>F8EYM5</accession>
<dbReference type="KEGG" id="scd:Spica_0438"/>
<dbReference type="InterPro" id="IPR027417">
    <property type="entry name" value="P-loop_NTPase"/>
</dbReference>
<reference evidence="3" key="1">
    <citation type="journal article" date="2013" name="Stand. Genomic Sci.">
        <title>Genome sequence of the thermophilic fresh-water bacterium Spirochaeta caldaria type strain (H1(T)), reclassification of Spirochaeta caldaria, Spirochaeta stenostrepta, and Spirochaeta zuelzerae in the genus Treponema as Treponema caldaria comb. nov., Treponema stenostrepta comb. nov., and Treponema zuelzerae comb. nov., and emendation of the genus Treponema.</title>
        <authorList>
            <person name="Abt B."/>
            <person name="Goker M."/>
            <person name="Scheuner C."/>
            <person name="Han C."/>
            <person name="Lu M."/>
            <person name="Misra M."/>
            <person name="Lapidus A."/>
            <person name="Nolan M."/>
            <person name="Lucas S."/>
            <person name="Hammon N."/>
            <person name="Deshpande S."/>
            <person name="Cheng J.F."/>
            <person name="Tapia R."/>
            <person name="Goodwin L.A."/>
            <person name="Pitluck S."/>
            <person name="Liolios K."/>
            <person name="Pagani I."/>
            <person name="Ivanova N."/>
            <person name="Mavromatis K."/>
            <person name="Mikhailova N."/>
            <person name="Huntemann M."/>
            <person name="Pati A."/>
            <person name="Chen A."/>
            <person name="Palaniappan K."/>
            <person name="Land M."/>
            <person name="Hauser L."/>
            <person name="Jeffries C.D."/>
            <person name="Rohde M."/>
            <person name="Spring S."/>
            <person name="Gronow S."/>
            <person name="Detter J.C."/>
            <person name="Bristow J."/>
            <person name="Eisen J.A."/>
            <person name="Markowitz V."/>
            <person name="Hugenholtz P."/>
            <person name="Kyrpides N.C."/>
            <person name="Woyke T."/>
            <person name="Klenk H.P."/>
        </authorList>
    </citation>
    <scope>NUCLEOTIDE SEQUENCE</scope>
    <source>
        <strain evidence="3">ATCC 51460 / DSM 7334 / H1</strain>
    </source>
</reference>
<dbReference type="HOGENOM" id="CLU_065155_0_0_12"/>
<dbReference type="PROSITE" id="PS50914">
    <property type="entry name" value="BON"/>
    <property type="match status" value="1"/>
</dbReference>
<dbReference type="Pfam" id="PF13189">
    <property type="entry name" value="Cytidylate_kin2"/>
    <property type="match status" value="1"/>
</dbReference>
<proteinExistence type="predicted"/>
<protein>
    <submittedName>
        <fullName evidence="2">Transport-associated protein</fullName>
    </submittedName>
</protein>
<dbReference type="RefSeq" id="WP_013967914.1">
    <property type="nucleotide sequence ID" value="NC_015732.1"/>
</dbReference>
<dbReference type="EMBL" id="CP002868">
    <property type="protein sequence ID" value="AEJ18602.1"/>
    <property type="molecule type" value="Genomic_DNA"/>
</dbReference>
<feature type="domain" description="BON" evidence="1">
    <location>
        <begin position="190"/>
        <end position="267"/>
    </location>
</feature>
<sequence length="273" mass="30707">MAIITISRELAALGDEIAHELTELTGYRFVDKQALENRITSYGFNGTKLEKYDEKKPAFWASLSKDRDDYIHYLKTALYTEAEAGSCIFVGRGAHAVFKDVPGCIFIRLVAPLPIRIERVKSYFRCDEKRAKQIIEQSDKDRSAFHRYFFDIDWANPVHYHLVLNTGVVHPASAAEVIHHLAQLLVTPETEVQLKSRLQALSLGQKILHHILYTLGIPIHFLEAHCAEDRVILRGVANSQSAVEAAVAGAQQVPGVSRVDSEIQIIQEYSVMP</sequence>
<dbReference type="eggNOG" id="COG1102">
    <property type="taxonomic scope" value="Bacteria"/>
</dbReference>
<evidence type="ECO:0000259" key="1">
    <source>
        <dbReference type="PROSITE" id="PS50914"/>
    </source>
</evidence>
<dbReference type="OrthoDB" id="7929987at2"/>
<dbReference type="InterPro" id="IPR007055">
    <property type="entry name" value="BON_dom"/>
</dbReference>
<name>F8EYM5_GRAC1</name>
<dbReference type="Proteomes" id="UP000000503">
    <property type="component" value="Chromosome"/>
</dbReference>
<organism evidence="2 3">
    <name type="scientific">Gracilinema caldarium (strain ATCC 51460 / DSM 7334 / H1)</name>
    <name type="common">Treponema caldarium</name>
    <dbReference type="NCBI Taxonomy" id="744872"/>
    <lineage>
        <taxon>Bacteria</taxon>
        <taxon>Pseudomonadati</taxon>
        <taxon>Spirochaetota</taxon>
        <taxon>Spirochaetia</taxon>
        <taxon>Spirochaetales</taxon>
        <taxon>Breznakiellaceae</taxon>
        <taxon>Gracilinema</taxon>
    </lineage>
</organism>
<evidence type="ECO:0000313" key="3">
    <source>
        <dbReference type="Proteomes" id="UP000000503"/>
    </source>
</evidence>
<dbReference type="AlphaFoldDB" id="F8EYM5"/>
<gene>
    <name evidence="2" type="ordered locus">Spica_0438</name>
</gene>
<dbReference type="STRING" id="744872.Spica_0438"/>
<dbReference type="Gene3D" id="3.40.50.300">
    <property type="entry name" value="P-loop containing nucleotide triphosphate hydrolases"/>
    <property type="match status" value="1"/>
</dbReference>
<keyword evidence="3" id="KW-1185">Reference proteome</keyword>
<evidence type="ECO:0000313" key="2">
    <source>
        <dbReference type="EMBL" id="AEJ18602.1"/>
    </source>
</evidence>